<evidence type="ECO:0008006" key="3">
    <source>
        <dbReference type="Google" id="ProtNLM"/>
    </source>
</evidence>
<evidence type="ECO:0000313" key="1">
    <source>
        <dbReference type="EMBL" id="MBW8482227.1"/>
    </source>
</evidence>
<keyword evidence="2" id="KW-1185">Reference proteome</keyword>
<dbReference type="Proteomes" id="UP000774570">
    <property type="component" value="Unassembled WGS sequence"/>
</dbReference>
<reference evidence="1 2" key="1">
    <citation type="submission" date="2021-07" db="EMBL/GenBank/DDBJ databases">
        <title>Actinomadura sp. PM05-2 isolated from lichen.</title>
        <authorList>
            <person name="Somphong A."/>
            <person name="Phongsopitanun W."/>
            <person name="Tanasupawat S."/>
            <person name="Peongsungnone V."/>
        </authorList>
    </citation>
    <scope>NUCLEOTIDE SEQUENCE [LARGE SCALE GENOMIC DNA]</scope>
    <source>
        <strain evidence="1 2">PM05-2</strain>
    </source>
</reference>
<comment type="caution">
    <text evidence="1">The sequence shown here is derived from an EMBL/GenBank/DDBJ whole genome shotgun (WGS) entry which is preliminary data.</text>
</comment>
<sequence>MSLLYETPAVAAEVLQGTVEGDTTEGIASDDAAAPAWAGKPISELTAAEAIDVLAYIEAHRVGDETIAKVLANVLVNRHAA</sequence>
<protein>
    <recommendedName>
        <fullName evidence="3">Cytochrome c</fullName>
    </recommendedName>
</protein>
<evidence type="ECO:0000313" key="2">
    <source>
        <dbReference type="Proteomes" id="UP000774570"/>
    </source>
</evidence>
<accession>A0ABS7FPD1</accession>
<proteinExistence type="predicted"/>
<dbReference type="EMBL" id="JAIBOA010000004">
    <property type="protein sequence ID" value="MBW8482227.1"/>
    <property type="molecule type" value="Genomic_DNA"/>
</dbReference>
<name>A0ABS7FPD1_9ACTN</name>
<organism evidence="1 2">
    <name type="scientific">Actinomadura parmotrematis</name>
    <dbReference type="NCBI Taxonomy" id="2864039"/>
    <lineage>
        <taxon>Bacteria</taxon>
        <taxon>Bacillati</taxon>
        <taxon>Actinomycetota</taxon>
        <taxon>Actinomycetes</taxon>
        <taxon>Streptosporangiales</taxon>
        <taxon>Thermomonosporaceae</taxon>
        <taxon>Actinomadura</taxon>
    </lineage>
</organism>
<dbReference type="RefSeq" id="WP_220164644.1">
    <property type="nucleotide sequence ID" value="NZ_JAIBOA010000004.1"/>
</dbReference>
<gene>
    <name evidence="1" type="ORF">K1Y72_07600</name>
</gene>